<dbReference type="EMBL" id="MHKM01000002">
    <property type="protein sequence ID" value="OGY92129.1"/>
    <property type="molecule type" value="Genomic_DNA"/>
</dbReference>
<reference evidence="2 3" key="1">
    <citation type="journal article" date="2016" name="Nat. Commun.">
        <title>Thousands of microbial genomes shed light on interconnected biogeochemical processes in an aquifer system.</title>
        <authorList>
            <person name="Anantharaman K."/>
            <person name="Brown C.T."/>
            <person name="Hug L.A."/>
            <person name="Sharon I."/>
            <person name="Castelle C.J."/>
            <person name="Probst A.J."/>
            <person name="Thomas B.C."/>
            <person name="Singh A."/>
            <person name="Wilkins M.J."/>
            <person name="Karaoz U."/>
            <person name="Brodie E.L."/>
            <person name="Williams K.H."/>
            <person name="Hubbard S.S."/>
            <person name="Banfield J.F."/>
        </authorList>
    </citation>
    <scope>NUCLEOTIDE SEQUENCE [LARGE SCALE GENOMIC DNA]</scope>
</reference>
<accession>A0A1G2BU83</accession>
<comment type="caution">
    <text evidence="2">The sequence shown here is derived from an EMBL/GenBank/DDBJ whole genome shotgun (WGS) entry which is preliminary data.</text>
</comment>
<keyword evidence="1" id="KW-0472">Membrane</keyword>
<sequence>MNQRNMWQLIVGTIVMVVVLGGAIYFFTMSKSQQPAPREAITLDASSDKSTYKAGEEIRVDAHLNNSGEVDTCVSNMGAGNIRAVSFTRDGESVETRSTPVYFITSFDKMLEASLVPIKPGERLDIMLSSELDDGLQKQALRITSLDDGRGIAMFYDTETPGDYQLKLAYEYPGPKSPNCAHVFGEETNTAVVTFTVIP</sequence>
<evidence type="ECO:0000313" key="3">
    <source>
        <dbReference type="Proteomes" id="UP000178248"/>
    </source>
</evidence>
<dbReference type="AlphaFoldDB" id="A0A1G2BU83"/>
<name>A0A1G2BU83_9BACT</name>
<keyword evidence="1" id="KW-1133">Transmembrane helix</keyword>
<evidence type="ECO:0000313" key="2">
    <source>
        <dbReference type="EMBL" id="OGY92129.1"/>
    </source>
</evidence>
<proteinExistence type="predicted"/>
<evidence type="ECO:0000256" key="1">
    <source>
        <dbReference type="SAM" id="Phobius"/>
    </source>
</evidence>
<organism evidence="2 3">
    <name type="scientific">Candidatus Komeilibacteria bacterium RIFCSPLOWO2_01_FULL_52_15</name>
    <dbReference type="NCBI Taxonomy" id="1798551"/>
    <lineage>
        <taxon>Bacteria</taxon>
        <taxon>Candidatus Komeiliibacteriota</taxon>
    </lineage>
</organism>
<dbReference type="Proteomes" id="UP000178248">
    <property type="component" value="Unassembled WGS sequence"/>
</dbReference>
<gene>
    <name evidence="2" type="ORF">A3B30_02080</name>
</gene>
<evidence type="ECO:0008006" key="4">
    <source>
        <dbReference type="Google" id="ProtNLM"/>
    </source>
</evidence>
<protein>
    <recommendedName>
        <fullName evidence="4">CARDB domain-containing protein</fullName>
    </recommendedName>
</protein>
<keyword evidence="1" id="KW-0812">Transmembrane</keyword>
<dbReference type="STRING" id="1798551.A3B30_02080"/>
<feature type="transmembrane region" description="Helical" evidence="1">
    <location>
        <begin position="6"/>
        <end position="28"/>
    </location>
</feature>